<dbReference type="EMBL" id="JAHQIW010002890">
    <property type="protein sequence ID" value="KAJ1356772.1"/>
    <property type="molecule type" value="Genomic_DNA"/>
</dbReference>
<organism evidence="1 2">
    <name type="scientific">Parelaphostrongylus tenuis</name>
    <name type="common">Meningeal worm</name>
    <dbReference type="NCBI Taxonomy" id="148309"/>
    <lineage>
        <taxon>Eukaryota</taxon>
        <taxon>Metazoa</taxon>
        <taxon>Ecdysozoa</taxon>
        <taxon>Nematoda</taxon>
        <taxon>Chromadorea</taxon>
        <taxon>Rhabditida</taxon>
        <taxon>Rhabditina</taxon>
        <taxon>Rhabditomorpha</taxon>
        <taxon>Strongyloidea</taxon>
        <taxon>Metastrongylidae</taxon>
        <taxon>Parelaphostrongylus</taxon>
    </lineage>
</organism>
<protein>
    <submittedName>
        <fullName evidence="1">Uncharacterized protein</fullName>
    </submittedName>
</protein>
<evidence type="ECO:0000313" key="1">
    <source>
        <dbReference type="EMBL" id="KAJ1356772.1"/>
    </source>
</evidence>
<name>A0AAD5QNH7_PARTN</name>
<feature type="non-terminal residue" evidence="1">
    <location>
        <position position="1"/>
    </location>
</feature>
<proteinExistence type="predicted"/>
<dbReference type="AlphaFoldDB" id="A0AAD5QNH7"/>
<gene>
    <name evidence="1" type="ORF">KIN20_014558</name>
</gene>
<dbReference type="Proteomes" id="UP001196413">
    <property type="component" value="Unassembled WGS sequence"/>
</dbReference>
<sequence length="362" mass="39356">CCDCSLLSSPNLQSCQRQCINSCQRSSPAFLCVITCRHTCSVASSKSQPYKLPTPASVTREIPPSAPISHLAGQECFADCTNRCPSQQYGNSQCFLPCKESCEESCVASQNSIEVHVKLEADPSVTPTCRDSCRSSCSPAVLPEQCTALCESICGQASLESKILQPTAFQQSEVTPMPFTRITTTTMANFYTAIPPRYLNSWAAPVPLATQSPSPQCLNQCDSGCQQSCLQRNPRPQDGCNTSCANTCNYVCTSPLSQMTAMDVSIYPVRLDPRERCSSECQSICQLVCRTQLSAKKCFDSCAPHCDKACESHQVQENSAKLFAHNPLKKPISMGTVDVSQQPKIKQSELFTTSAPSTVNLF</sequence>
<reference evidence="1" key="1">
    <citation type="submission" date="2021-06" db="EMBL/GenBank/DDBJ databases">
        <title>Parelaphostrongylus tenuis whole genome reference sequence.</title>
        <authorList>
            <person name="Garwood T.J."/>
            <person name="Larsen P.A."/>
            <person name="Fountain-Jones N.M."/>
            <person name="Garbe J.R."/>
            <person name="Macchietto M.G."/>
            <person name="Kania S.A."/>
            <person name="Gerhold R.W."/>
            <person name="Richards J.E."/>
            <person name="Wolf T.M."/>
        </authorList>
    </citation>
    <scope>NUCLEOTIDE SEQUENCE</scope>
    <source>
        <strain evidence="1">MNPRO001-30</strain>
        <tissue evidence="1">Meninges</tissue>
    </source>
</reference>
<keyword evidence="2" id="KW-1185">Reference proteome</keyword>
<accession>A0AAD5QNH7</accession>
<evidence type="ECO:0000313" key="2">
    <source>
        <dbReference type="Proteomes" id="UP001196413"/>
    </source>
</evidence>
<comment type="caution">
    <text evidence="1">The sequence shown here is derived from an EMBL/GenBank/DDBJ whole genome shotgun (WGS) entry which is preliminary data.</text>
</comment>